<dbReference type="Pfam" id="PF21419">
    <property type="entry name" value="RoxA-like_Cyt-c"/>
    <property type="match status" value="1"/>
</dbReference>
<proteinExistence type="predicted"/>
<gene>
    <name evidence="7" type="ORF">DEH80_15560</name>
</gene>
<keyword evidence="8" id="KW-1185">Reference proteome</keyword>
<evidence type="ECO:0000256" key="3">
    <source>
        <dbReference type="ARBA" id="ARBA00023004"/>
    </source>
</evidence>
<name>A0A383XQ55_9GAMM</name>
<dbReference type="PANTHER" id="PTHR30600">
    <property type="entry name" value="CYTOCHROME C PEROXIDASE-RELATED"/>
    <property type="match status" value="1"/>
</dbReference>
<evidence type="ECO:0000259" key="6">
    <source>
        <dbReference type="PROSITE" id="PS51007"/>
    </source>
</evidence>
<dbReference type="Gene3D" id="1.10.760.10">
    <property type="entry name" value="Cytochrome c-like domain"/>
    <property type="match status" value="1"/>
</dbReference>
<protein>
    <recommendedName>
        <fullName evidence="6">Cytochrome c domain-containing protein</fullName>
    </recommendedName>
</protein>
<sequence>MTIRCERLAAWCTTVALACGLAACAGDYSGETEPMPPAAGGGESGGDHFAAQVQPRLDYCRTCHVPGGVADTDEGRRLLLAPGGAGDRDRIHAAWVAMGEGVEGHPLLTEPGDPAEPHSGGKPWPAGSAGHVAMRTLLDCFEAGTDCISTGEPTPHESLPLLGSKRAAHVWEEFCADQPDDAVLPPDPRSQIVAGANAGRAVFFNAYWEDCHVNAPASEQAPTTCGQYRSRRDRGYHFLTEELPMPAMSAAEFNNSWQAWGLDARPDDFDALYALRYGLNPAPFDNPYPLPGEDPNATGGGSGQLPLGLRQLKDDTGNWTGEIGTAACFLCHGGELGSPDAEGASLGLASLGLGNNNYDPIMIGRDGMPWAQAEYVADVLPPLDVNTLFNIGIKQRGQNNAVGAFEFLNTVLDLDSLGLNPDPLKFVTPYGVQGVVDTSHPLAHTQDTPPWWNMSVRPRKFFDAGVSNDSTRIIMAAGPGEFGELFSQSGEPYRTRIEAWDQDLEAFFLSRQSPPWPGEINVALAEQGAVLFHAKDLWAEPGNAEAPAPLGGNGSCASCHGAYSPRFVHDPAYLETPDWEGMAAHISPLDVIGTDPARSDMLTDSLRVGWDTTFWGYPEGVPGYVAPEDKDPLTEAGDDLLPDRPVGVCGWEKGVIGYQAPPLYGVWATAPYFHNGSVPTLEQVLDSTQRPAIWQRQLQQRGPVIGFDQSPERAYDFDAVGWKHAVLGCSDMPGSLLHNCGPVGDEGPSMTQLLQNLLNSTVSWAGLLNIPDPTPGAIDKRLVYDTRILGNGQQGHHFTDVLTPAERAAIIEYLKTL</sequence>
<feature type="chain" id="PRO_5016830694" description="Cytochrome c domain-containing protein" evidence="5">
    <location>
        <begin position="26"/>
        <end position="817"/>
    </location>
</feature>
<keyword evidence="3 4" id="KW-0408">Iron</keyword>
<dbReference type="PANTHER" id="PTHR30600:SF9">
    <property type="entry name" value="BLR7738 PROTEIN"/>
    <property type="match status" value="1"/>
</dbReference>
<dbReference type="AlphaFoldDB" id="A0A383XQ55"/>
<dbReference type="GO" id="GO:0004130">
    <property type="term" value="F:cytochrome-c peroxidase activity"/>
    <property type="evidence" value="ECO:0007669"/>
    <property type="project" value="TreeGrafter"/>
</dbReference>
<accession>A0A383XQ55</accession>
<dbReference type="OrthoDB" id="417271at2"/>
<evidence type="ECO:0000256" key="5">
    <source>
        <dbReference type="SAM" id="SignalP"/>
    </source>
</evidence>
<dbReference type="InterPro" id="IPR009056">
    <property type="entry name" value="Cyt_c-like_dom"/>
</dbReference>
<organism evidence="7 8">
    <name type="scientific">Abyssibacter profundi</name>
    <dbReference type="NCBI Taxonomy" id="2182787"/>
    <lineage>
        <taxon>Bacteria</taxon>
        <taxon>Pseudomonadati</taxon>
        <taxon>Pseudomonadota</taxon>
        <taxon>Gammaproteobacteria</taxon>
        <taxon>Chromatiales</taxon>
        <taxon>Oceanococcaceae</taxon>
        <taxon>Abyssibacter</taxon>
    </lineage>
</organism>
<dbReference type="SUPFAM" id="SSF46626">
    <property type="entry name" value="Cytochrome c"/>
    <property type="match status" value="1"/>
</dbReference>
<dbReference type="RefSeq" id="WP_133249282.1">
    <property type="nucleotide sequence ID" value="NZ_QEQK01000018.1"/>
</dbReference>
<feature type="domain" description="Cytochrome c" evidence="6">
    <location>
        <begin position="523"/>
        <end position="817"/>
    </location>
</feature>
<dbReference type="GO" id="GO:0009055">
    <property type="term" value="F:electron transfer activity"/>
    <property type="evidence" value="ECO:0007669"/>
    <property type="project" value="InterPro"/>
</dbReference>
<evidence type="ECO:0000256" key="4">
    <source>
        <dbReference type="PROSITE-ProRule" id="PRU00433"/>
    </source>
</evidence>
<keyword evidence="5" id="KW-0732">Signal</keyword>
<dbReference type="EMBL" id="QEQK01000018">
    <property type="protein sequence ID" value="PWN54759.1"/>
    <property type="molecule type" value="Genomic_DNA"/>
</dbReference>
<evidence type="ECO:0000256" key="2">
    <source>
        <dbReference type="ARBA" id="ARBA00022723"/>
    </source>
</evidence>
<dbReference type="PROSITE" id="PS51007">
    <property type="entry name" value="CYTC"/>
    <property type="match status" value="1"/>
</dbReference>
<feature type="signal peptide" evidence="5">
    <location>
        <begin position="1"/>
        <end position="25"/>
    </location>
</feature>
<dbReference type="InterPro" id="IPR051395">
    <property type="entry name" value="Cytochrome_c_Peroxidase/MauG"/>
</dbReference>
<dbReference type="Proteomes" id="UP000251800">
    <property type="component" value="Unassembled WGS sequence"/>
</dbReference>
<keyword evidence="1 4" id="KW-0349">Heme</keyword>
<dbReference type="InterPro" id="IPR036909">
    <property type="entry name" value="Cyt_c-like_dom_sf"/>
</dbReference>
<keyword evidence="2 4" id="KW-0479">Metal-binding</keyword>
<dbReference type="GO" id="GO:0020037">
    <property type="term" value="F:heme binding"/>
    <property type="evidence" value="ECO:0007669"/>
    <property type="project" value="InterPro"/>
</dbReference>
<reference evidence="7 8" key="1">
    <citation type="submission" date="2018-05" db="EMBL/GenBank/DDBJ databases">
        <title>Abyssibacter profundi OUC007T gen. nov., sp. nov, a marine bacterium isolated from seawater of the Mariana Trench.</title>
        <authorList>
            <person name="Zhou S."/>
        </authorList>
    </citation>
    <scope>NUCLEOTIDE SEQUENCE [LARGE SCALE GENOMIC DNA]</scope>
    <source>
        <strain evidence="7 8">OUC007</strain>
    </source>
</reference>
<evidence type="ECO:0000313" key="8">
    <source>
        <dbReference type="Proteomes" id="UP000251800"/>
    </source>
</evidence>
<comment type="caution">
    <text evidence="7">The sequence shown here is derived from an EMBL/GenBank/DDBJ whole genome shotgun (WGS) entry which is preliminary data.</text>
</comment>
<dbReference type="GO" id="GO:0046872">
    <property type="term" value="F:metal ion binding"/>
    <property type="evidence" value="ECO:0007669"/>
    <property type="project" value="UniProtKB-KW"/>
</dbReference>
<evidence type="ECO:0000256" key="1">
    <source>
        <dbReference type="ARBA" id="ARBA00022617"/>
    </source>
</evidence>
<evidence type="ECO:0000313" key="7">
    <source>
        <dbReference type="EMBL" id="PWN54759.1"/>
    </source>
</evidence>
<dbReference type="PROSITE" id="PS51257">
    <property type="entry name" value="PROKAR_LIPOPROTEIN"/>
    <property type="match status" value="1"/>
</dbReference>